<dbReference type="RefSeq" id="XP_001799847.1">
    <property type="nucleotide sequence ID" value="XM_001799795.1"/>
</dbReference>
<dbReference type="KEGG" id="pno:SNOG_09558"/>
<evidence type="ECO:0000256" key="1">
    <source>
        <dbReference type="SAM" id="MobiDB-lite"/>
    </source>
</evidence>
<dbReference type="VEuPathDB" id="FungiDB:JI435_095580"/>
<organism evidence="2 3">
    <name type="scientific">Phaeosphaeria nodorum (strain SN15 / ATCC MYA-4574 / FGSC 10173)</name>
    <name type="common">Glume blotch fungus</name>
    <name type="synonym">Parastagonospora nodorum</name>
    <dbReference type="NCBI Taxonomy" id="321614"/>
    <lineage>
        <taxon>Eukaryota</taxon>
        <taxon>Fungi</taxon>
        <taxon>Dikarya</taxon>
        <taxon>Ascomycota</taxon>
        <taxon>Pezizomycotina</taxon>
        <taxon>Dothideomycetes</taxon>
        <taxon>Pleosporomycetidae</taxon>
        <taxon>Pleosporales</taxon>
        <taxon>Pleosporineae</taxon>
        <taxon>Phaeosphaeriaceae</taxon>
        <taxon>Parastagonospora</taxon>
    </lineage>
</organism>
<dbReference type="Proteomes" id="UP000001055">
    <property type="component" value="Unassembled WGS sequence"/>
</dbReference>
<gene>
    <name evidence="2" type="ORF">SNOG_09558</name>
</gene>
<evidence type="ECO:0000313" key="2">
    <source>
        <dbReference type="EMBL" id="EAT82823.2"/>
    </source>
</evidence>
<sequence length="383" mass="43928">MATPQDYTSMPWAPRSNIAQEDDSPTPLRSKYARDIAMFCADHSAATPNTEALIEQLAASHALQRQQESRIRELLSKQHDLSKELEHGRKRETAVQAVFVENLEREQELAKRERVVEEKMKQLNKQEEYIVEKEKSTNEKVKEVMQLQKALGHYTPSTSKLEADRVRQKAGVNYLGLSDYAHCSFSRNTAHLDTDDFHISAAIMNGQDVQTLRRHDYYIGYYSCSYQTLMKEWEQTQPKVENSPYLNDCLANPESNGRNAGALFAFAALCANHKPEWDMRLDKYTWPMECIESACGIGGDDRNEAGFWHGFAEAKEEMKAKFERMLEEEKHKIEMRVVEYICHSNGAGMYGSTTRVFVFGEHRCDTIAIKKKASLSVHRVLKS</sequence>
<dbReference type="GeneID" id="5976752"/>
<name>Q0UFA6_PHANO</name>
<proteinExistence type="predicted"/>
<dbReference type="EMBL" id="CH445339">
    <property type="protein sequence ID" value="EAT82823.2"/>
    <property type="molecule type" value="Genomic_DNA"/>
</dbReference>
<evidence type="ECO:0000313" key="3">
    <source>
        <dbReference type="Proteomes" id="UP000001055"/>
    </source>
</evidence>
<protein>
    <submittedName>
        <fullName evidence="2">Uncharacterized protein</fullName>
    </submittedName>
</protein>
<accession>Q0UFA6</accession>
<dbReference type="InParanoid" id="Q0UFA6"/>
<feature type="region of interest" description="Disordered" evidence="1">
    <location>
        <begin position="1"/>
        <end position="27"/>
    </location>
</feature>
<reference evidence="3" key="1">
    <citation type="journal article" date="2007" name="Plant Cell">
        <title>Dothideomycete-plant interactions illuminated by genome sequencing and EST analysis of the wheat pathogen Stagonospora nodorum.</title>
        <authorList>
            <person name="Hane J.K."/>
            <person name="Lowe R.G."/>
            <person name="Solomon P.S."/>
            <person name="Tan K.C."/>
            <person name="Schoch C.L."/>
            <person name="Spatafora J.W."/>
            <person name="Crous P.W."/>
            <person name="Kodira C."/>
            <person name="Birren B.W."/>
            <person name="Galagan J.E."/>
            <person name="Torriani S.F."/>
            <person name="McDonald B.A."/>
            <person name="Oliver R.P."/>
        </authorList>
    </citation>
    <scope>NUCLEOTIDE SEQUENCE [LARGE SCALE GENOMIC DNA]</scope>
    <source>
        <strain evidence="3">SN15 / ATCC MYA-4574 / FGSC 10173</strain>
    </source>
</reference>
<dbReference type="AlphaFoldDB" id="Q0UFA6"/>